<dbReference type="Gene3D" id="3.90.1260.10">
    <property type="entry name" value="Argininosuccinate synthetase, chain A, domain 2"/>
    <property type="match status" value="1"/>
</dbReference>
<evidence type="ECO:0000256" key="3">
    <source>
        <dbReference type="ARBA" id="ARBA00009088"/>
    </source>
</evidence>
<dbReference type="STRING" id="1203554.HMPREF1476_01686"/>
<dbReference type="UniPathway" id="UPA00068">
    <property type="reaction ID" value="UER00113"/>
</dbReference>
<dbReference type="InterPro" id="IPR048268">
    <property type="entry name" value="Arginosuc_syn_C"/>
</dbReference>
<name>S3BX58_9BURK</name>
<dbReference type="Gene3D" id="1.10.287.400">
    <property type="match status" value="1"/>
</dbReference>
<dbReference type="PANTHER" id="PTHR11587:SF2">
    <property type="entry name" value="ARGININOSUCCINATE SYNTHASE"/>
    <property type="match status" value="1"/>
</dbReference>
<dbReference type="InterPro" id="IPR001518">
    <property type="entry name" value="Arginosuc_synth"/>
</dbReference>
<evidence type="ECO:0000256" key="6">
    <source>
        <dbReference type="ARBA" id="ARBA00014810"/>
    </source>
</evidence>
<dbReference type="Pfam" id="PF00764">
    <property type="entry name" value="Arginosuc_synth"/>
    <property type="match status" value="1"/>
</dbReference>
<dbReference type="EC" id="6.3.4.5" evidence="5"/>
<feature type="domain" description="Arginosuccinate synthase-like N-terminal" evidence="15">
    <location>
        <begin position="34"/>
        <end position="183"/>
    </location>
</feature>
<evidence type="ECO:0000256" key="13">
    <source>
        <dbReference type="ARBA" id="ARBA00029916"/>
    </source>
</evidence>
<organism evidence="17 18">
    <name type="scientific">Sutterella wadsworthensis HGA0223</name>
    <dbReference type="NCBI Taxonomy" id="1203554"/>
    <lineage>
        <taxon>Bacteria</taxon>
        <taxon>Pseudomonadati</taxon>
        <taxon>Pseudomonadota</taxon>
        <taxon>Betaproteobacteria</taxon>
        <taxon>Burkholderiales</taxon>
        <taxon>Sutterellaceae</taxon>
        <taxon>Sutterella</taxon>
    </lineage>
</organism>
<dbReference type="AlphaFoldDB" id="S3BX58"/>
<dbReference type="GO" id="GO:0006526">
    <property type="term" value="P:L-arginine biosynthetic process"/>
    <property type="evidence" value="ECO:0007669"/>
    <property type="project" value="UniProtKB-UniPathway"/>
</dbReference>
<dbReference type="PROSITE" id="PS00565">
    <property type="entry name" value="ARGININOSUCCIN_SYN_2"/>
    <property type="match status" value="1"/>
</dbReference>
<dbReference type="InterPro" id="IPR024074">
    <property type="entry name" value="AS_cat/multimer_dom_body"/>
</dbReference>
<feature type="domain" description="Arginosuccinate synthase C-terminal" evidence="16">
    <location>
        <begin position="212"/>
        <end position="426"/>
    </location>
</feature>
<evidence type="ECO:0000313" key="18">
    <source>
        <dbReference type="Proteomes" id="UP000014400"/>
    </source>
</evidence>
<protein>
    <recommendedName>
        <fullName evidence="6">Argininosuccinate synthase</fullName>
        <ecNumber evidence="5">6.3.4.5</ecNumber>
    </recommendedName>
    <alternativeName>
        <fullName evidence="13">Citrulline--aspartate ligase</fullName>
    </alternativeName>
</protein>
<evidence type="ECO:0000256" key="8">
    <source>
        <dbReference type="ARBA" id="ARBA00022571"/>
    </source>
</evidence>
<evidence type="ECO:0000256" key="12">
    <source>
        <dbReference type="ARBA" id="ARBA00022840"/>
    </source>
</evidence>
<evidence type="ECO:0000256" key="7">
    <source>
        <dbReference type="ARBA" id="ARBA00022490"/>
    </source>
</evidence>
<dbReference type="GO" id="GO:0042803">
    <property type="term" value="F:protein homodimerization activity"/>
    <property type="evidence" value="ECO:0007669"/>
    <property type="project" value="InterPro"/>
</dbReference>
<evidence type="ECO:0000256" key="10">
    <source>
        <dbReference type="ARBA" id="ARBA00022605"/>
    </source>
</evidence>
<keyword evidence="10" id="KW-0028">Amino-acid biosynthesis</keyword>
<dbReference type="PATRIC" id="fig|1203554.3.peg.1769"/>
<evidence type="ECO:0000256" key="9">
    <source>
        <dbReference type="ARBA" id="ARBA00022598"/>
    </source>
</evidence>
<dbReference type="EMBL" id="ATCF01000022">
    <property type="protein sequence ID" value="EPD98647.1"/>
    <property type="molecule type" value="Genomic_DNA"/>
</dbReference>
<evidence type="ECO:0000259" key="16">
    <source>
        <dbReference type="Pfam" id="PF20979"/>
    </source>
</evidence>
<accession>S3BX58</accession>
<reference evidence="17 18" key="1">
    <citation type="submission" date="2013-04" db="EMBL/GenBank/DDBJ databases">
        <title>The Genome Sequence of Sutterella wadsworthensis HGA0223.</title>
        <authorList>
            <consortium name="The Broad Institute Genomics Platform"/>
            <person name="Earl A."/>
            <person name="Ward D."/>
            <person name="Feldgarden M."/>
            <person name="Gevers D."/>
            <person name="Schmidt T.M."/>
            <person name="Dover J."/>
            <person name="Dai D."/>
            <person name="Walker B."/>
            <person name="Young S."/>
            <person name="Zeng Q."/>
            <person name="Gargeya S."/>
            <person name="Fitzgerald M."/>
            <person name="Haas B."/>
            <person name="Abouelleil A."/>
            <person name="Allen A.W."/>
            <person name="Alvarado L."/>
            <person name="Arachchi H.M."/>
            <person name="Berlin A.M."/>
            <person name="Chapman S.B."/>
            <person name="Gainer-Dewar J."/>
            <person name="Goldberg J."/>
            <person name="Griggs A."/>
            <person name="Gujja S."/>
            <person name="Hansen M."/>
            <person name="Howarth C."/>
            <person name="Imamovic A."/>
            <person name="Ireland A."/>
            <person name="Larimer J."/>
            <person name="McCowan C."/>
            <person name="Murphy C."/>
            <person name="Pearson M."/>
            <person name="Poon T.W."/>
            <person name="Priest M."/>
            <person name="Roberts A."/>
            <person name="Saif S."/>
            <person name="Shea T."/>
            <person name="Sisk P."/>
            <person name="Sykes S."/>
            <person name="Wortman J."/>
            <person name="Nusbaum C."/>
            <person name="Birren B."/>
        </authorList>
    </citation>
    <scope>NUCLEOTIDE SEQUENCE [LARGE SCALE GENOMIC DNA]</scope>
    <source>
        <strain evidence="17 18">HGA0223</strain>
    </source>
</reference>
<keyword evidence="18" id="KW-1185">Reference proteome</keyword>
<evidence type="ECO:0000313" key="17">
    <source>
        <dbReference type="EMBL" id="EPD98647.1"/>
    </source>
</evidence>
<keyword evidence="8" id="KW-0055">Arginine biosynthesis</keyword>
<proteinExistence type="inferred from homology"/>
<dbReference type="PANTHER" id="PTHR11587">
    <property type="entry name" value="ARGININOSUCCINATE SYNTHASE"/>
    <property type="match status" value="1"/>
</dbReference>
<dbReference type="SUPFAM" id="SSF52402">
    <property type="entry name" value="Adenine nucleotide alpha hydrolases-like"/>
    <property type="match status" value="1"/>
</dbReference>
<dbReference type="InterPro" id="IPR048267">
    <property type="entry name" value="Arginosuc_syn_N"/>
</dbReference>
<keyword evidence="7" id="KW-0963">Cytoplasm</keyword>
<dbReference type="CDD" id="cd01999">
    <property type="entry name" value="ASS"/>
    <property type="match status" value="1"/>
</dbReference>
<dbReference type="NCBIfam" id="TIGR00032">
    <property type="entry name" value="argG"/>
    <property type="match status" value="1"/>
</dbReference>
<gene>
    <name evidence="17" type="ORF">HMPREF1476_01686</name>
</gene>
<dbReference type="InterPro" id="IPR014729">
    <property type="entry name" value="Rossmann-like_a/b/a_fold"/>
</dbReference>
<sequence length="463" mass="51740">MCPSRIRVEYEQISLRVKKNMSQTILQSVPVGEKVGIAFSGGLDTSCALRWMKTKGALPYAYTANLAQPDETDYEAIPRRAMEYGAEKARLIDCRAQLVNEGIAAIQSGAFHISTGGQLYFNTTPLGRAVTGTMLVAAMREDGVNIWGDGSTYKGNDIERFYRYGLLANPSLKIYKPWLDVTFIKELGGRAEMSAFLQKEGFNYRMSAEKAYSTDSNMLGATHEAKDLEHLDSNVKIVDPIMGVAFWRDDVKIEPELVKVSFKDGVPVAINDKTFSDPVALMMEANRIGGRHGLGMSDQIENRIIEAKSRGIYEAPGMALLFICYERLVTGIHNEDTIEQYRINGIKLGRYLYQGRWFDSQAIMLRESAMRWVASAITGEVTLELRRGNDYSIMNTVSPNLTYEPERLTMEKGDSMFSAEDRIGQLTMRNLDIVDTRQKLGIYSKEGLLAGTDMTPLLGKNAN</sequence>
<evidence type="ECO:0000256" key="5">
    <source>
        <dbReference type="ARBA" id="ARBA00012286"/>
    </source>
</evidence>
<comment type="caution">
    <text evidence="17">The sequence shown here is derived from an EMBL/GenBank/DDBJ whole genome shotgun (WGS) entry which is preliminary data.</text>
</comment>
<dbReference type="GO" id="GO:0004055">
    <property type="term" value="F:argininosuccinate synthase activity"/>
    <property type="evidence" value="ECO:0007669"/>
    <property type="project" value="UniProtKB-EC"/>
</dbReference>
<dbReference type="PROSITE" id="PS00564">
    <property type="entry name" value="ARGININOSUCCIN_SYN_1"/>
    <property type="match status" value="1"/>
</dbReference>
<dbReference type="Pfam" id="PF20979">
    <property type="entry name" value="Arginosuc_syn_C"/>
    <property type="match status" value="1"/>
</dbReference>
<dbReference type="GO" id="GO:0005737">
    <property type="term" value="C:cytoplasm"/>
    <property type="evidence" value="ECO:0007669"/>
    <property type="project" value="UniProtKB-SubCell"/>
</dbReference>
<evidence type="ECO:0000256" key="4">
    <source>
        <dbReference type="ARBA" id="ARBA00011881"/>
    </source>
</evidence>
<dbReference type="GO" id="GO:0005524">
    <property type="term" value="F:ATP binding"/>
    <property type="evidence" value="ECO:0007669"/>
    <property type="project" value="UniProtKB-KW"/>
</dbReference>
<dbReference type="SUPFAM" id="SSF69864">
    <property type="entry name" value="Argininosuccinate synthetase, C-terminal domain"/>
    <property type="match status" value="1"/>
</dbReference>
<evidence type="ECO:0000256" key="11">
    <source>
        <dbReference type="ARBA" id="ARBA00022741"/>
    </source>
</evidence>
<evidence type="ECO:0000256" key="1">
    <source>
        <dbReference type="ARBA" id="ARBA00004496"/>
    </source>
</evidence>
<comment type="similarity">
    <text evidence="3">Belongs to the argininosuccinate synthase family. Type 2 subfamily.</text>
</comment>
<keyword evidence="11" id="KW-0547">Nucleotide-binding</keyword>
<evidence type="ECO:0000259" key="15">
    <source>
        <dbReference type="Pfam" id="PF00764"/>
    </source>
</evidence>
<keyword evidence="9" id="KW-0436">Ligase</keyword>
<comment type="catalytic activity">
    <reaction evidence="14">
        <text>L-citrulline + L-aspartate + ATP = 2-(N(omega)-L-arginino)succinate + AMP + diphosphate + H(+)</text>
        <dbReference type="Rhea" id="RHEA:10932"/>
        <dbReference type="ChEBI" id="CHEBI:15378"/>
        <dbReference type="ChEBI" id="CHEBI:29991"/>
        <dbReference type="ChEBI" id="CHEBI:30616"/>
        <dbReference type="ChEBI" id="CHEBI:33019"/>
        <dbReference type="ChEBI" id="CHEBI:57472"/>
        <dbReference type="ChEBI" id="CHEBI:57743"/>
        <dbReference type="ChEBI" id="CHEBI:456215"/>
        <dbReference type="EC" id="6.3.4.5"/>
    </reaction>
</comment>
<dbReference type="Proteomes" id="UP000014400">
    <property type="component" value="Unassembled WGS sequence"/>
</dbReference>
<evidence type="ECO:0000256" key="14">
    <source>
        <dbReference type="ARBA" id="ARBA00049077"/>
    </source>
</evidence>
<dbReference type="HOGENOM" id="CLU_032784_4_1_4"/>
<dbReference type="InterPro" id="IPR024073">
    <property type="entry name" value="AS_multimer_C_tail"/>
</dbReference>
<comment type="subcellular location">
    <subcellularLocation>
        <location evidence="1">Cytoplasm</location>
    </subcellularLocation>
</comment>
<dbReference type="eggNOG" id="COG0137">
    <property type="taxonomic scope" value="Bacteria"/>
</dbReference>
<dbReference type="GO" id="GO:0000050">
    <property type="term" value="P:urea cycle"/>
    <property type="evidence" value="ECO:0007669"/>
    <property type="project" value="TreeGrafter"/>
</dbReference>
<dbReference type="InterPro" id="IPR018223">
    <property type="entry name" value="Arginosuc_synth_CS"/>
</dbReference>
<evidence type="ECO:0000256" key="2">
    <source>
        <dbReference type="ARBA" id="ARBA00004967"/>
    </source>
</evidence>
<comment type="subunit">
    <text evidence="4">Homotetramer.</text>
</comment>
<dbReference type="InterPro" id="IPR023434">
    <property type="entry name" value="Arginosuc_synth_type_1_subfam"/>
</dbReference>
<dbReference type="GO" id="GO:0000053">
    <property type="term" value="P:argininosuccinate metabolic process"/>
    <property type="evidence" value="ECO:0007669"/>
    <property type="project" value="TreeGrafter"/>
</dbReference>
<dbReference type="NCBIfam" id="NF003779">
    <property type="entry name" value="PRK05370.1"/>
    <property type="match status" value="1"/>
</dbReference>
<dbReference type="Gene3D" id="3.40.50.620">
    <property type="entry name" value="HUPs"/>
    <property type="match status" value="1"/>
</dbReference>
<comment type="pathway">
    <text evidence="2">Amino-acid biosynthesis; L-arginine biosynthesis; L-arginine from L-ornithine and carbamoyl phosphate: step 2/3.</text>
</comment>
<keyword evidence="12" id="KW-0067">ATP-binding</keyword>